<name>A0AAD6XZP4_9AGAR</name>
<accession>A0AAD6XZP4</accession>
<feature type="region of interest" description="Disordered" evidence="1">
    <location>
        <begin position="1"/>
        <end position="122"/>
    </location>
</feature>
<dbReference type="Proteomes" id="UP001219525">
    <property type="component" value="Unassembled WGS sequence"/>
</dbReference>
<evidence type="ECO:0000313" key="3">
    <source>
        <dbReference type="Proteomes" id="UP001219525"/>
    </source>
</evidence>
<gene>
    <name evidence="2" type="ORF">GGX14DRAFT_578207</name>
</gene>
<reference evidence="2" key="1">
    <citation type="submission" date="2023-03" db="EMBL/GenBank/DDBJ databases">
        <title>Massive genome expansion in bonnet fungi (Mycena s.s.) driven by repeated elements and novel gene families across ecological guilds.</title>
        <authorList>
            <consortium name="Lawrence Berkeley National Laboratory"/>
            <person name="Harder C.B."/>
            <person name="Miyauchi S."/>
            <person name="Viragh M."/>
            <person name="Kuo A."/>
            <person name="Thoen E."/>
            <person name="Andreopoulos B."/>
            <person name="Lu D."/>
            <person name="Skrede I."/>
            <person name="Drula E."/>
            <person name="Henrissat B."/>
            <person name="Morin E."/>
            <person name="Kohler A."/>
            <person name="Barry K."/>
            <person name="LaButti K."/>
            <person name="Morin E."/>
            <person name="Salamov A."/>
            <person name="Lipzen A."/>
            <person name="Mereny Z."/>
            <person name="Hegedus B."/>
            <person name="Baldrian P."/>
            <person name="Stursova M."/>
            <person name="Weitz H."/>
            <person name="Taylor A."/>
            <person name="Grigoriev I.V."/>
            <person name="Nagy L.G."/>
            <person name="Martin F."/>
            <person name="Kauserud H."/>
        </authorList>
    </citation>
    <scope>NUCLEOTIDE SEQUENCE</scope>
    <source>
        <strain evidence="2">9144</strain>
    </source>
</reference>
<dbReference type="EMBL" id="JARJCW010000121">
    <property type="protein sequence ID" value="KAJ7192342.1"/>
    <property type="molecule type" value="Genomic_DNA"/>
</dbReference>
<protein>
    <submittedName>
        <fullName evidence="2">Uncharacterized protein</fullName>
    </submittedName>
</protein>
<sequence>MDQNRDDESTYEEDSGDFCGCFSGLFGGGSSEDAPRANEPPYPMRTLNTAGVGSRPEDAPYANSGGDEDAPEQDEHPDSDEHDSMEDEGPNGDDEEETGEAEEGQSEEEEQADDEEEAGEAEDWEAIEQAGEAEEYFRGHDNDASEFGTENDMVNVDVIFLSFFDKTSSSPDAAEDHTNLLVCDPPIMLDEMHPKNNNPEVAAGSTYNDIVAKLKETERLLLGIPLELQPYSIEIAYGPNLYAHRLVSRLGWEQHVGAYDWKRQIISEMPENSIRILVVPAAYPRFETSLTRIGGFGVPDDGGNPAPLRFLTYRVLSNKIAEYSVAAERSRKAIESGSIPPPPEGRPLAQLGRFYFRERLAEGIVLHCFFKREGWEREFTEGSAEHKVLSSMHMDGVYTFIRVTQGHTKLIGHPGYMANPHFLTHDVPGPCIVVVGGFFNHRPSEGIRLDYNKPYMDRDLWAGFPVGKTSLMPGFLRIRPQYEHLYARRQLSEGFLHIGPSLNNKIETPLPPPEGWMNKRVGSAEHWSHKNYSKHPPMEIRSAHAHVAGNLTHVSQRNERSGLSRHPGGDVVAHAYTCPYRKDGLTMNEFREVIMNGTDFLGLPFERIEPHEVWANDGAGSIFQAFVDAEGTSTLLAKGGGVDYGVRQTFPLKWPKGYWNERIQKKNTSGEIKLKEERRVANAIVITPLTGLRIKRTW</sequence>
<proteinExistence type="predicted"/>
<keyword evidence="3" id="KW-1185">Reference proteome</keyword>
<comment type="caution">
    <text evidence="2">The sequence shown here is derived from an EMBL/GenBank/DDBJ whole genome shotgun (WGS) entry which is preliminary data.</text>
</comment>
<dbReference type="AlphaFoldDB" id="A0AAD6XZP4"/>
<evidence type="ECO:0000313" key="2">
    <source>
        <dbReference type="EMBL" id="KAJ7192342.1"/>
    </source>
</evidence>
<feature type="compositionally biased region" description="Acidic residues" evidence="1">
    <location>
        <begin position="66"/>
        <end position="122"/>
    </location>
</feature>
<evidence type="ECO:0000256" key="1">
    <source>
        <dbReference type="SAM" id="MobiDB-lite"/>
    </source>
</evidence>
<organism evidence="2 3">
    <name type="scientific">Mycena pura</name>
    <dbReference type="NCBI Taxonomy" id="153505"/>
    <lineage>
        <taxon>Eukaryota</taxon>
        <taxon>Fungi</taxon>
        <taxon>Dikarya</taxon>
        <taxon>Basidiomycota</taxon>
        <taxon>Agaricomycotina</taxon>
        <taxon>Agaricomycetes</taxon>
        <taxon>Agaricomycetidae</taxon>
        <taxon>Agaricales</taxon>
        <taxon>Marasmiineae</taxon>
        <taxon>Mycenaceae</taxon>
        <taxon>Mycena</taxon>
    </lineage>
</organism>